<evidence type="ECO:0000256" key="4">
    <source>
        <dbReference type="ARBA" id="ARBA00022490"/>
    </source>
</evidence>
<dbReference type="CDD" id="cd17874">
    <property type="entry name" value="FtsY"/>
    <property type="match status" value="1"/>
</dbReference>
<evidence type="ECO:0000313" key="12">
    <source>
        <dbReference type="EMBL" id="VAX32994.1"/>
    </source>
</evidence>
<dbReference type="Pfam" id="PF00448">
    <property type="entry name" value="SRP54"/>
    <property type="match status" value="1"/>
</dbReference>
<dbReference type="SMART" id="SM00963">
    <property type="entry name" value="SRP54_N"/>
    <property type="match status" value="1"/>
</dbReference>
<evidence type="ECO:0000259" key="11">
    <source>
        <dbReference type="PROSITE" id="PS00300"/>
    </source>
</evidence>
<dbReference type="HAMAP" id="MF_00920">
    <property type="entry name" value="FtsY"/>
    <property type="match status" value="1"/>
</dbReference>
<dbReference type="InterPro" id="IPR013822">
    <property type="entry name" value="Signal_recog_particl_SRP54_hlx"/>
</dbReference>
<dbReference type="NCBIfam" id="TIGR00064">
    <property type="entry name" value="ftsY"/>
    <property type="match status" value="1"/>
</dbReference>
<dbReference type="FunFam" id="3.40.50.300:FF:000053">
    <property type="entry name" value="Signal recognition particle receptor FtsY"/>
    <property type="match status" value="1"/>
</dbReference>
<dbReference type="Gene3D" id="3.40.50.300">
    <property type="entry name" value="P-loop containing nucleotide triphosphate hydrolases"/>
    <property type="match status" value="1"/>
</dbReference>
<dbReference type="GO" id="GO:0005886">
    <property type="term" value="C:plasma membrane"/>
    <property type="evidence" value="ECO:0007669"/>
    <property type="project" value="UniProtKB-SubCell"/>
</dbReference>
<feature type="domain" description="SRP54-type proteins GTP-binding" evidence="11">
    <location>
        <begin position="298"/>
        <end position="311"/>
    </location>
</feature>
<evidence type="ECO:0000256" key="3">
    <source>
        <dbReference type="ARBA" id="ARBA00022475"/>
    </source>
</evidence>
<dbReference type="GO" id="GO:0006614">
    <property type="term" value="P:SRP-dependent cotranslational protein targeting to membrane"/>
    <property type="evidence" value="ECO:0007669"/>
    <property type="project" value="InterPro"/>
</dbReference>
<dbReference type="InterPro" id="IPR042101">
    <property type="entry name" value="SRP54_N_sf"/>
</dbReference>
<comment type="subcellular location">
    <subcellularLocation>
        <location evidence="1">Cell membrane</location>
        <topology evidence="1">Peripheral membrane protein</topology>
        <orientation evidence="1">Cytoplasmic side</orientation>
    </subcellularLocation>
</comment>
<dbReference type="Gene3D" id="1.20.120.140">
    <property type="entry name" value="Signal recognition particle SRP54, nucleotide-binding domain"/>
    <property type="match status" value="1"/>
</dbReference>
<dbReference type="GO" id="GO:0005525">
    <property type="term" value="F:GTP binding"/>
    <property type="evidence" value="ECO:0007669"/>
    <property type="project" value="UniProtKB-KW"/>
</dbReference>
<feature type="region of interest" description="Disordered" evidence="10">
    <location>
        <begin position="1"/>
        <end position="21"/>
    </location>
</feature>
<keyword evidence="5" id="KW-0547">Nucleotide-binding</keyword>
<keyword evidence="9 12" id="KW-0675">Receptor</keyword>
<accession>A0A3B1DA41</accession>
<dbReference type="GO" id="GO:0005047">
    <property type="term" value="F:signal recognition particle binding"/>
    <property type="evidence" value="ECO:0007669"/>
    <property type="project" value="TreeGrafter"/>
</dbReference>
<dbReference type="InterPro" id="IPR036225">
    <property type="entry name" value="SRP/SRP_N"/>
</dbReference>
<protein>
    <submittedName>
        <fullName evidence="12">Signal recognition particle receptor FtsY</fullName>
    </submittedName>
</protein>
<reference evidence="12" key="1">
    <citation type="submission" date="2018-06" db="EMBL/GenBank/DDBJ databases">
        <authorList>
            <person name="Zhirakovskaya E."/>
        </authorList>
    </citation>
    <scope>NUCLEOTIDE SEQUENCE</scope>
</reference>
<keyword evidence="7" id="KW-0342">GTP-binding</keyword>
<dbReference type="GO" id="GO:0003924">
    <property type="term" value="F:GTPase activity"/>
    <property type="evidence" value="ECO:0007669"/>
    <property type="project" value="TreeGrafter"/>
</dbReference>
<evidence type="ECO:0000256" key="5">
    <source>
        <dbReference type="ARBA" id="ARBA00022741"/>
    </source>
</evidence>
<dbReference type="GO" id="GO:0005737">
    <property type="term" value="C:cytoplasm"/>
    <property type="evidence" value="ECO:0007669"/>
    <property type="project" value="UniProtKB-ARBA"/>
</dbReference>
<dbReference type="SUPFAM" id="SSF52540">
    <property type="entry name" value="P-loop containing nucleoside triphosphate hydrolases"/>
    <property type="match status" value="1"/>
</dbReference>
<organism evidence="12">
    <name type="scientific">hydrothermal vent metagenome</name>
    <dbReference type="NCBI Taxonomy" id="652676"/>
    <lineage>
        <taxon>unclassified sequences</taxon>
        <taxon>metagenomes</taxon>
        <taxon>ecological metagenomes</taxon>
    </lineage>
</organism>
<dbReference type="AlphaFoldDB" id="A0A3B1DA41"/>
<gene>
    <name evidence="12" type="ORF">MNBD_NITROSPINAE05-388</name>
</gene>
<evidence type="ECO:0000256" key="8">
    <source>
        <dbReference type="ARBA" id="ARBA00023136"/>
    </source>
</evidence>
<dbReference type="InterPro" id="IPR027417">
    <property type="entry name" value="P-loop_NTPase"/>
</dbReference>
<keyword evidence="8" id="KW-0472">Membrane</keyword>
<dbReference type="EMBL" id="UOGG01000231">
    <property type="protein sequence ID" value="VAX32994.1"/>
    <property type="molecule type" value="Genomic_DNA"/>
</dbReference>
<evidence type="ECO:0000256" key="1">
    <source>
        <dbReference type="ARBA" id="ARBA00004413"/>
    </source>
</evidence>
<keyword evidence="3" id="KW-1003">Cell membrane</keyword>
<dbReference type="FunFam" id="1.20.120.140:FF:000002">
    <property type="entry name" value="Signal recognition particle receptor FtsY"/>
    <property type="match status" value="1"/>
</dbReference>
<dbReference type="InterPro" id="IPR003593">
    <property type="entry name" value="AAA+_ATPase"/>
</dbReference>
<dbReference type="PANTHER" id="PTHR43134">
    <property type="entry name" value="SIGNAL RECOGNITION PARTICLE RECEPTOR SUBUNIT ALPHA"/>
    <property type="match status" value="1"/>
</dbReference>
<dbReference type="SMART" id="SM00962">
    <property type="entry name" value="SRP54"/>
    <property type="match status" value="1"/>
</dbReference>
<keyword evidence="4" id="KW-0963">Cytoplasm</keyword>
<comment type="similarity">
    <text evidence="2">Belongs to the GTP-binding SRP family.</text>
</comment>
<proteinExistence type="inferred from homology"/>
<dbReference type="SUPFAM" id="SSF47364">
    <property type="entry name" value="Domain of the SRP/SRP receptor G-proteins"/>
    <property type="match status" value="1"/>
</dbReference>
<evidence type="ECO:0000256" key="6">
    <source>
        <dbReference type="ARBA" id="ARBA00022801"/>
    </source>
</evidence>
<name>A0A3B1DA41_9ZZZZ</name>
<evidence type="ECO:0000256" key="10">
    <source>
        <dbReference type="SAM" id="MobiDB-lite"/>
    </source>
</evidence>
<dbReference type="PANTHER" id="PTHR43134:SF1">
    <property type="entry name" value="SIGNAL RECOGNITION PARTICLE RECEPTOR SUBUNIT ALPHA"/>
    <property type="match status" value="1"/>
</dbReference>
<keyword evidence="6" id="KW-0378">Hydrolase</keyword>
<sequence length="326" mass="35604">MEFKGYSMSDSENTEKKVEEKKTGFFSRLKSGLKKTRNSLAGGLDNVVHGQAKVEPQHLDELEEALIMADVGIATTNAILKALKHEVALGHIRNKEDVLKNLKRLMVDILSENRENVDRMSEKPHIVLVIGVNGSGKTTTIGKLTQKWKNEGKSVLLGAGDTFRAAAIEQMLIWAERVGVPCIHQKSGADPSAVAFDAVQAAITREMDIALIDTAGRLQTNTNLMEELKKVKRVIGKVLPGAPHETLLVLDATIGQNSVSQAKLFHEAMEIDGLVMTKLDGTSKGGVLLNITRELKLPVRYIGIGEKADDLQEFDPADFVEALFSS</sequence>
<dbReference type="InterPro" id="IPR000897">
    <property type="entry name" value="SRP54_GTPase_dom"/>
</dbReference>
<dbReference type="SMART" id="SM00382">
    <property type="entry name" value="AAA"/>
    <property type="match status" value="1"/>
</dbReference>
<evidence type="ECO:0000256" key="9">
    <source>
        <dbReference type="ARBA" id="ARBA00023170"/>
    </source>
</evidence>
<dbReference type="InterPro" id="IPR004390">
    <property type="entry name" value="SR_rcpt_FtsY"/>
</dbReference>
<evidence type="ECO:0000256" key="7">
    <source>
        <dbReference type="ARBA" id="ARBA00023134"/>
    </source>
</evidence>
<evidence type="ECO:0000256" key="2">
    <source>
        <dbReference type="ARBA" id="ARBA00008531"/>
    </source>
</evidence>
<dbReference type="Pfam" id="PF02881">
    <property type="entry name" value="SRP54_N"/>
    <property type="match status" value="1"/>
</dbReference>
<dbReference type="PROSITE" id="PS00300">
    <property type="entry name" value="SRP54"/>
    <property type="match status" value="1"/>
</dbReference>